<evidence type="ECO:0000256" key="1">
    <source>
        <dbReference type="SAM" id="MobiDB-lite"/>
    </source>
</evidence>
<name>A0A0B7KFR4_BIOOC</name>
<gene>
    <name evidence="2" type="ORF">BN869_000012481_1</name>
</gene>
<proteinExistence type="predicted"/>
<dbReference type="AlphaFoldDB" id="A0A0B7KFR4"/>
<feature type="compositionally biased region" description="Basic and acidic residues" evidence="1">
    <location>
        <begin position="327"/>
        <end position="339"/>
    </location>
</feature>
<dbReference type="PANTHER" id="PTHR38703:SF1">
    <property type="entry name" value="ALLERGEN"/>
    <property type="match status" value="1"/>
</dbReference>
<protein>
    <recommendedName>
        <fullName evidence="3">Allergen</fullName>
    </recommendedName>
</protein>
<feature type="compositionally biased region" description="Polar residues" evidence="1">
    <location>
        <begin position="306"/>
        <end position="324"/>
    </location>
</feature>
<sequence>MDKAKRVVNEFLHNDGKHKTTVDQNVREAVTNEHVRPEKHEHVTAAVDRDVHQEHHQTRIQPVKAKEVLLSPEQHSHNVLPVEEKTVHHGNHDEVRQTLERDAAQYKDTSTTHGTKYSTTTNPTMAGEHVHHHVHEHIQPVIEKETIQPHVVHTTAPVHEVHHAAPVHHETTTLPTKTMDEFTQGVGKSGLGSKGTTNVLREYEGCPQPHKDTPGAHRLIHGERGGAGASTEKYGENLTDNHAGSKTLGGAYGENLPSSAGHGEYETTRNDASIGANAPRTTDQGISGYNRTNPNTGSAFEENLSSKHNSSLGNTTPPKKNQPSVKDILHPRRDADGDGKVGMFD</sequence>
<reference evidence="2" key="1">
    <citation type="submission" date="2015-01" db="EMBL/GenBank/DDBJ databases">
        <authorList>
            <person name="Durling Mikael"/>
        </authorList>
    </citation>
    <scope>NUCLEOTIDE SEQUENCE</scope>
</reference>
<organism evidence="2">
    <name type="scientific">Bionectria ochroleuca</name>
    <name type="common">Gliocladium roseum</name>
    <dbReference type="NCBI Taxonomy" id="29856"/>
    <lineage>
        <taxon>Eukaryota</taxon>
        <taxon>Fungi</taxon>
        <taxon>Dikarya</taxon>
        <taxon>Ascomycota</taxon>
        <taxon>Pezizomycotina</taxon>
        <taxon>Sordariomycetes</taxon>
        <taxon>Hypocreomycetidae</taxon>
        <taxon>Hypocreales</taxon>
        <taxon>Bionectriaceae</taxon>
        <taxon>Clonostachys</taxon>
    </lineage>
</organism>
<feature type="region of interest" description="Disordered" evidence="1">
    <location>
        <begin position="219"/>
        <end position="345"/>
    </location>
</feature>
<dbReference type="PANTHER" id="PTHR38703">
    <property type="entry name" value="CHROMOSOME 8, WHOLE GENOME SHOTGUN SEQUENCE"/>
    <property type="match status" value="1"/>
</dbReference>
<accession>A0A0B7KFR4</accession>
<feature type="compositionally biased region" description="Polar residues" evidence="1">
    <location>
        <begin position="279"/>
        <end position="298"/>
    </location>
</feature>
<evidence type="ECO:0000313" key="2">
    <source>
        <dbReference type="EMBL" id="CEO56423.1"/>
    </source>
</evidence>
<evidence type="ECO:0008006" key="3">
    <source>
        <dbReference type="Google" id="ProtNLM"/>
    </source>
</evidence>
<dbReference type="EMBL" id="CDPU01000066">
    <property type="protein sequence ID" value="CEO56423.1"/>
    <property type="molecule type" value="Genomic_DNA"/>
</dbReference>